<protein>
    <recommendedName>
        <fullName evidence="2">DNA methylase N-4/N-6 domain-containing protein</fullName>
    </recommendedName>
</protein>
<name>X0T785_9ZZZZ</name>
<dbReference type="Gene3D" id="3.40.50.150">
    <property type="entry name" value="Vaccinia Virus protein VP39"/>
    <property type="match status" value="1"/>
</dbReference>
<organism evidence="1">
    <name type="scientific">marine sediment metagenome</name>
    <dbReference type="NCBI Taxonomy" id="412755"/>
    <lineage>
        <taxon>unclassified sequences</taxon>
        <taxon>metagenomes</taxon>
        <taxon>ecological metagenomes</taxon>
    </lineage>
</organism>
<gene>
    <name evidence="1" type="ORF">S01H1_29331</name>
</gene>
<accession>X0T785</accession>
<dbReference type="AlphaFoldDB" id="X0T785"/>
<dbReference type="InterPro" id="IPR002052">
    <property type="entry name" value="DNA_methylase_N6_adenine_CS"/>
</dbReference>
<dbReference type="InterPro" id="IPR029063">
    <property type="entry name" value="SAM-dependent_MTases_sf"/>
</dbReference>
<dbReference type="EMBL" id="BARS01017976">
    <property type="protein sequence ID" value="GAF89363.1"/>
    <property type="molecule type" value="Genomic_DNA"/>
</dbReference>
<proteinExistence type="predicted"/>
<dbReference type="SUPFAM" id="SSF53335">
    <property type="entry name" value="S-adenosyl-L-methionine-dependent methyltransferases"/>
    <property type="match status" value="1"/>
</dbReference>
<dbReference type="GO" id="GO:0008168">
    <property type="term" value="F:methyltransferase activity"/>
    <property type="evidence" value="ECO:0007669"/>
    <property type="project" value="InterPro"/>
</dbReference>
<dbReference type="GO" id="GO:0032259">
    <property type="term" value="P:methylation"/>
    <property type="evidence" value="ECO:0007669"/>
    <property type="project" value="InterPro"/>
</dbReference>
<comment type="caution">
    <text evidence="1">The sequence shown here is derived from an EMBL/GenBank/DDBJ whole genome shotgun (WGS) entry which is preliminary data.</text>
</comment>
<evidence type="ECO:0008006" key="2">
    <source>
        <dbReference type="Google" id="ProtNLM"/>
    </source>
</evidence>
<feature type="non-terminal residue" evidence="1">
    <location>
        <position position="1"/>
    </location>
</feature>
<dbReference type="PROSITE" id="PS00092">
    <property type="entry name" value="N6_MTASE"/>
    <property type="match status" value="1"/>
</dbReference>
<reference evidence="1" key="1">
    <citation type="journal article" date="2014" name="Front. Microbiol.">
        <title>High frequency of phylogenetically diverse reductive dehalogenase-homologous genes in deep subseafloor sedimentary metagenomes.</title>
        <authorList>
            <person name="Kawai M."/>
            <person name="Futagami T."/>
            <person name="Toyoda A."/>
            <person name="Takaki Y."/>
            <person name="Nishi S."/>
            <person name="Hori S."/>
            <person name="Arai W."/>
            <person name="Tsubouchi T."/>
            <person name="Morono Y."/>
            <person name="Uchiyama I."/>
            <person name="Ito T."/>
            <person name="Fujiyama A."/>
            <person name="Inagaki F."/>
            <person name="Takami H."/>
        </authorList>
    </citation>
    <scope>NUCLEOTIDE SEQUENCE</scope>
    <source>
        <strain evidence="1">Expedition CK06-06</strain>
    </source>
</reference>
<dbReference type="GO" id="GO:0003676">
    <property type="term" value="F:nucleic acid binding"/>
    <property type="evidence" value="ECO:0007669"/>
    <property type="project" value="InterPro"/>
</dbReference>
<evidence type="ECO:0000313" key="1">
    <source>
        <dbReference type="EMBL" id="GAF89363.1"/>
    </source>
</evidence>
<feature type="non-terminal residue" evidence="1">
    <location>
        <position position="276"/>
    </location>
</feature>
<sequence length="276" mass="30544">SGQVDWVARVCEHCLKSNYAPGTVAQALAQNHPLPDDGADSVFTDPPYYDAFAYSHLADFFYFWLRRATPPDAMNTIADETPKDREIVVYGPGSPGDRALQDTDFFHREMTLALAESRRVAKPPSLNAFVFANKTTSGWESFLRSVVDAGWVVTASWPIDTERPNRQRALGSAALGSSVHLVCRPRENPDGSLRAEVGEWREVLGELPQRIHAWMPRLAEEGIVGADSIFACLGPGLEIFSRYSRVEKASGEVVTLGEYLEQVWVAVSKEALSLLF</sequence>